<evidence type="ECO:0000313" key="2">
    <source>
        <dbReference type="EMBL" id="CAD7689244.1"/>
    </source>
</evidence>
<comment type="caution">
    <text evidence="2">The sequence shown here is derived from an EMBL/GenBank/DDBJ whole genome shotgun (WGS) entry which is preliminary data.</text>
</comment>
<dbReference type="AlphaFoldDB" id="A0A811ZLL6"/>
<sequence length="65" mass="7087">MLLDGRNTVSHKVLTAVSPTHPGCICLWLRSSSQVLGSSLNLRFSSANRKAAQEGKRETPGTRQH</sequence>
<dbReference type="Proteomes" id="UP000645828">
    <property type="component" value="Unassembled WGS sequence"/>
</dbReference>
<feature type="region of interest" description="Disordered" evidence="1">
    <location>
        <begin position="46"/>
        <end position="65"/>
    </location>
</feature>
<evidence type="ECO:0000313" key="3">
    <source>
        <dbReference type="Proteomes" id="UP000645828"/>
    </source>
</evidence>
<proteinExistence type="predicted"/>
<evidence type="ECO:0000256" key="1">
    <source>
        <dbReference type="SAM" id="MobiDB-lite"/>
    </source>
</evidence>
<organism evidence="2 3">
    <name type="scientific">Nyctereutes procyonoides</name>
    <name type="common">Raccoon dog</name>
    <name type="synonym">Canis procyonoides</name>
    <dbReference type="NCBI Taxonomy" id="34880"/>
    <lineage>
        <taxon>Eukaryota</taxon>
        <taxon>Metazoa</taxon>
        <taxon>Chordata</taxon>
        <taxon>Craniata</taxon>
        <taxon>Vertebrata</taxon>
        <taxon>Euteleostomi</taxon>
        <taxon>Mammalia</taxon>
        <taxon>Eutheria</taxon>
        <taxon>Laurasiatheria</taxon>
        <taxon>Carnivora</taxon>
        <taxon>Caniformia</taxon>
        <taxon>Canidae</taxon>
        <taxon>Nyctereutes</taxon>
    </lineage>
</organism>
<keyword evidence="3" id="KW-1185">Reference proteome</keyword>
<dbReference type="EMBL" id="CAJHUB010000769">
    <property type="protein sequence ID" value="CAD7689244.1"/>
    <property type="molecule type" value="Genomic_DNA"/>
</dbReference>
<accession>A0A811ZLL6</accession>
<name>A0A811ZLL6_NYCPR</name>
<protein>
    <submittedName>
        <fullName evidence="2">(raccoon dog) hypothetical protein</fullName>
    </submittedName>
</protein>
<gene>
    <name evidence="2" type="ORF">NYPRO_LOCUS22038</name>
</gene>
<feature type="compositionally biased region" description="Basic and acidic residues" evidence="1">
    <location>
        <begin position="51"/>
        <end position="65"/>
    </location>
</feature>
<reference evidence="2" key="1">
    <citation type="submission" date="2020-12" db="EMBL/GenBank/DDBJ databases">
        <authorList>
            <consortium name="Molecular Ecology Group"/>
        </authorList>
    </citation>
    <scope>NUCLEOTIDE SEQUENCE</scope>
    <source>
        <strain evidence="2">TBG_1078</strain>
    </source>
</reference>